<sequence length="219" mass="24599">MHTAIAFYDINIDTRIAPVASHSSYLFVCFAQCRQQFSFEPQNKTITKELDMSNGDYKNAASIYEFTVKDTHGNDVSLDKYKGRVVLIVNIASKCGLTKNNYQKLTDLKEKYGERGLTILNFPCNQFNSQMPEADGEAMVCHLRDSKADIGELFAKVDVNGDNAAPLYKYLKAKQTGTLGSGIKWNFTKFLVNKEGIPINRYAPTTDPMDIAKDIEKLL</sequence>
<dbReference type="InterPro" id="IPR036249">
    <property type="entry name" value="Thioredoxin-like_sf"/>
</dbReference>
<evidence type="ECO:0000313" key="6">
    <source>
        <dbReference type="EMBL" id="KRF83975.1"/>
    </source>
</evidence>
<evidence type="ECO:0000256" key="1">
    <source>
        <dbReference type="ARBA" id="ARBA00006926"/>
    </source>
</evidence>
<dbReference type="KEGG" id="dvi:6622241"/>
<dbReference type="Gene3D" id="3.40.30.10">
    <property type="entry name" value="Glutaredoxin"/>
    <property type="match status" value="1"/>
</dbReference>
<protein>
    <recommendedName>
        <fullName evidence="5">Glutathione peroxidase</fullName>
    </recommendedName>
</protein>
<proteinExistence type="inferred from homology"/>
<dbReference type="PRINTS" id="PR01011">
    <property type="entry name" value="GLUTPROXDASE"/>
</dbReference>
<dbReference type="EMBL" id="CH940647">
    <property type="protein sequence ID" value="KRF83975.1"/>
    <property type="molecule type" value="Genomic_DNA"/>
</dbReference>
<dbReference type="GO" id="GO:0006979">
    <property type="term" value="P:response to oxidative stress"/>
    <property type="evidence" value="ECO:0007669"/>
    <property type="project" value="InterPro"/>
</dbReference>
<organism evidence="6 7">
    <name type="scientific">Drosophila virilis</name>
    <name type="common">Fruit fly</name>
    <dbReference type="NCBI Taxonomy" id="7244"/>
    <lineage>
        <taxon>Eukaryota</taxon>
        <taxon>Metazoa</taxon>
        <taxon>Ecdysozoa</taxon>
        <taxon>Arthropoda</taxon>
        <taxon>Hexapoda</taxon>
        <taxon>Insecta</taxon>
        <taxon>Pterygota</taxon>
        <taxon>Neoptera</taxon>
        <taxon>Endopterygota</taxon>
        <taxon>Diptera</taxon>
        <taxon>Brachycera</taxon>
        <taxon>Muscomorpha</taxon>
        <taxon>Ephydroidea</taxon>
        <taxon>Drosophilidae</taxon>
        <taxon>Drosophila</taxon>
    </lineage>
</organism>
<dbReference type="PANTHER" id="PTHR11592:SF78">
    <property type="entry name" value="GLUTATHIONE PEROXIDASE"/>
    <property type="match status" value="1"/>
</dbReference>
<dbReference type="OrthoDB" id="446890at2759"/>
<evidence type="ECO:0000256" key="5">
    <source>
        <dbReference type="RuleBase" id="RU000499"/>
    </source>
</evidence>
<evidence type="ECO:0000256" key="2">
    <source>
        <dbReference type="ARBA" id="ARBA00022559"/>
    </source>
</evidence>
<dbReference type="AlphaFoldDB" id="A0A0Q9WPL8"/>
<evidence type="ECO:0000256" key="3">
    <source>
        <dbReference type="ARBA" id="ARBA00023002"/>
    </source>
</evidence>
<dbReference type="PIRSF" id="PIRSF000303">
    <property type="entry name" value="Glutathion_perox"/>
    <property type="match status" value="1"/>
</dbReference>
<dbReference type="GO" id="GO:0004601">
    <property type="term" value="F:peroxidase activity"/>
    <property type="evidence" value="ECO:0007669"/>
    <property type="project" value="UniProtKB-KW"/>
</dbReference>
<dbReference type="InterPro" id="IPR000889">
    <property type="entry name" value="Glutathione_peroxidase"/>
</dbReference>
<dbReference type="FunFam" id="3.40.30.10:FF:000025">
    <property type="entry name" value="Glutathione peroxidase"/>
    <property type="match status" value="1"/>
</dbReference>
<gene>
    <name evidence="6" type="primary">Dvir\GJ12858</name>
    <name evidence="6" type="ORF">Dvir_GJ12858</name>
</gene>
<dbReference type="PROSITE" id="PS51355">
    <property type="entry name" value="GLUTATHIONE_PEROXID_3"/>
    <property type="match status" value="1"/>
</dbReference>
<comment type="similarity">
    <text evidence="1 5">Belongs to the glutathione peroxidase family.</text>
</comment>
<dbReference type="Proteomes" id="UP000008792">
    <property type="component" value="Unassembled WGS sequence"/>
</dbReference>
<keyword evidence="3 5" id="KW-0560">Oxidoreductase</keyword>
<evidence type="ECO:0000313" key="7">
    <source>
        <dbReference type="Proteomes" id="UP000008792"/>
    </source>
</evidence>
<evidence type="ECO:0000256" key="4">
    <source>
        <dbReference type="PIRSR" id="PIRSR000303-1"/>
    </source>
</evidence>
<dbReference type="SMR" id="A0A0Q9WPL8"/>
<dbReference type="PANTHER" id="PTHR11592">
    <property type="entry name" value="GLUTATHIONE PEROXIDASE"/>
    <property type="match status" value="1"/>
</dbReference>
<accession>A0A0Q9WPL8</accession>
<dbReference type="Pfam" id="PF00255">
    <property type="entry name" value="GSHPx"/>
    <property type="match status" value="1"/>
</dbReference>
<name>A0A0Q9WPL8_DROVI</name>
<keyword evidence="7" id="KW-1185">Reference proteome</keyword>
<reference evidence="6 7" key="1">
    <citation type="journal article" date="2007" name="Nature">
        <title>Evolution of genes and genomes on the Drosophila phylogeny.</title>
        <authorList>
            <consortium name="Drosophila 12 Genomes Consortium"/>
            <person name="Clark A.G."/>
            <person name="Eisen M.B."/>
            <person name="Smith D.R."/>
            <person name="Bergman C.M."/>
            <person name="Oliver B."/>
            <person name="Markow T.A."/>
            <person name="Kaufman T.C."/>
            <person name="Kellis M."/>
            <person name="Gelbart W."/>
            <person name="Iyer V.N."/>
            <person name="Pollard D.A."/>
            <person name="Sackton T.B."/>
            <person name="Larracuente A.M."/>
            <person name="Singh N.D."/>
            <person name="Abad J.P."/>
            <person name="Abt D.N."/>
            <person name="Adryan B."/>
            <person name="Aguade M."/>
            <person name="Akashi H."/>
            <person name="Anderson W.W."/>
            <person name="Aquadro C.F."/>
            <person name="Ardell D.H."/>
            <person name="Arguello R."/>
            <person name="Artieri C.G."/>
            <person name="Barbash D.A."/>
            <person name="Barker D."/>
            <person name="Barsanti P."/>
            <person name="Batterham P."/>
            <person name="Batzoglou S."/>
            <person name="Begun D."/>
            <person name="Bhutkar A."/>
            <person name="Blanco E."/>
            <person name="Bosak S.A."/>
            <person name="Bradley R.K."/>
            <person name="Brand A.D."/>
            <person name="Brent M.R."/>
            <person name="Brooks A.N."/>
            <person name="Brown R.H."/>
            <person name="Butlin R.K."/>
            <person name="Caggese C."/>
            <person name="Calvi B.R."/>
            <person name="Bernardo de Carvalho A."/>
            <person name="Caspi A."/>
            <person name="Castrezana S."/>
            <person name="Celniker S.E."/>
            <person name="Chang J.L."/>
            <person name="Chapple C."/>
            <person name="Chatterji S."/>
            <person name="Chinwalla A."/>
            <person name="Civetta A."/>
            <person name="Clifton S.W."/>
            <person name="Comeron J.M."/>
            <person name="Costello J.C."/>
            <person name="Coyne J.A."/>
            <person name="Daub J."/>
            <person name="David R.G."/>
            <person name="Delcher A.L."/>
            <person name="Delehaunty K."/>
            <person name="Do C.B."/>
            <person name="Ebling H."/>
            <person name="Edwards K."/>
            <person name="Eickbush T."/>
            <person name="Evans J.D."/>
            <person name="Filipski A."/>
            <person name="Findeiss S."/>
            <person name="Freyhult E."/>
            <person name="Fulton L."/>
            <person name="Fulton R."/>
            <person name="Garcia A.C."/>
            <person name="Gardiner A."/>
            <person name="Garfield D.A."/>
            <person name="Garvin B.E."/>
            <person name="Gibson G."/>
            <person name="Gilbert D."/>
            <person name="Gnerre S."/>
            <person name="Godfrey J."/>
            <person name="Good R."/>
            <person name="Gotea V."/>
            <person name="Gravely B."/>
            <person name="Greenberg A.J."/>
            <person name="Griffiths-Jones S."/>
            <person name="Gross S."/>
            <person name="Guigo R."/>
            <person name="Gustafson E.A."/>
            <person name="Haerty W."/>
            <person name="Hahn M.W."/>
            <person name="Halligan D.L."/>
            <person name="Halpern A.L."/>
            <person name="Halter G.M."/>
            <person name="Han M.V."/>
            <person name="Heger A."/>
            <person name="Hillier L."/>
            <person name="Hinrichs A.S."/>
            <person name="Holmes I."/>
            <person name="Hoskins R.A."/>
            <person name="Hubisz M.J."/>
            <person name="Hultmark D."/>
            <person name="Huntley M.A."/>
            <person name="Jaffe D.B."/>
            <person name="Jagadeeshan S."/>
            <person name="Jeck W.R."/>
            <person name="Johnson J."/>
            <person name="Jones C.D."/>
            <person name="Jordan W.C."/>
            <person name="Karpen G.H."/>
            <person name="Kataoka E."/>
            <person name="Keightley P.D."/>
            <person name="Kheradpour P."/>
            <person name="Kirkness E.F."/>
            <person name="Koerich L.B."/>
            <person name="Kristiansen K."/>
            <person name="Kudrna D."/>
            <person name="Kulathinal R.J."/>
            <person name="Kumar S."/>
            <person name="Kwok R."/>
            <person name="Lander E."/>
            <person name="Langley C.H."/>
            <person name="Lapoint R."/>
            <person name="Lazzaro B.P."/>
            <person name="Lee S.J."/>
            <person name="Levesque L."/>
            <person name="Li R."/>
            <person name="Lin C.F."/>
            <person name="Lin M.F."/>
            <person name="Lindblad-Toh K."/>
            <person name="Llopart A."/>
            <person name="Long M."/>
            <person name="Low L."/>
            <person name="Lozovsky E."/>
            <person name="Lu J."/>
            <person name="Luo M."/>
            <person name="Machado C.A."/>
            <person name="Makalowski W."/>
            <person name="Marzo M."/>
            <person name="Matsuda M."/>
            <person name="Matzkin L."/>
            <person name="McAllister B."/>
            <person name="McBride C.S."/>
            <person name="McKernan B."/>
            <person name="McKernan K."/>
            <person name="Mendez-Lago M."/>
            <person name="Minx P."/>
            <person name="Mollenhauer M.U."/>
            <person name="Montooth K."/>
            <person name="Mount S.M."/>
            <person name="Mu X."/>
            <person name="Myers E."/>
            <person name="Negre B."/>
            <person name="Newfeld S."/>
            <person name="Nielsen R."/>
            <person name="Noor M.A."/>
            <person name="O'Grady P."/>
            <person name="Pachter L."/>
            <person name="Papaceit M."/>
            <person name="Parisi M.J."/>
            <person name="Parisi M."/>
            <person name="Parts L."/>
            <person name="Pedersen J.S."/>
            <person name="Pesole G."/>
            <person name="Phillippy A.M."/>
            <person name="Ponting C.P."/>
            <person name="Pop M."/>
            <person name="Porcelli D."/>
            <person name="Powell J.R."/>
            <person name="Prohaska S."/>
            <person name="Pruitt K."/>
            <person name="Puig M."/>
            <person name="Quesneville H."/>
            <person name="Ram K.R."/>
            <person name="Rand D."/>
            <person name="Rasmussen M.D."/>
            <person name="Reed L.K."/>
            <person name="Reenan R."/>
            <person name="Reily A."/>
            <person name="Remington K.A."/>
            <person name="Rieger T.T."/>
            <person name="Ritchie M.G."/>
            <person name="Robin C."/>
            <person name="Rogers Y.H."/>
            <person name="Rohde C."/>
            <person name="Rozas J."/>
            <person name="Rubenfield M.J."/>
            <person name="Ruiz A."/>
            <person name="Russo S."/>
            <person name="Salzberg S.L."/>
            <person name="Sanchez-Gracia A."/>
            <person name="Saranga D.J."/>
            <person name="Sato H."/>
            <person name="Schaeffer S.W."/>
            <person name="Schatz M.C."/>
            <person name="Schlenke T."/>
            <person name="Schwartz R."/>
            <person name="Segarra C."/>
            <person name="Singh R.S."/>
            <person name="Sirot L."/>
            <person name="Sirota M."/>
            <person name="Sisneros N.B."/>
            <person name="Smith C.D."/>
            <person name="Smith T.F."/>
            <person name="Spieth J."/>
            <person name="Stage D.E."/>
            <person name="Stark A."/>
            <person name="Stephan W."/>
            <person name="Strausberg R.L."/>
            <person name="Strempel S."/>
            <person name="Sturgill D."/>
            <person name="Sutton G."/>
            <person name="Sutton G.G."/>
            <person name="Tao W."/>
            <person name="Teichmann S."/>
            <person name="Tobari Y.N."/>
            <person name="Tomimura Y."/>
            <person name="Tsolas J.M."/>
            <person name="Valente V.L."/>
            <person name="Venter E."/>
            <person name="Venter J.C."/>
            <person name="Vicario S."/>
            <person name="Vieira F.G."/>
            <person name="Vilella A.J."/>
            <person name="Villasante A."/>
            <person name="Walenz B."/>
            <person name="Wang J."/>
            <person name="Wasserman M."/>
            <person name="Watts T."/>
            <person name="Wilson D."/>
            <person name="Wilson R.K."/>
            <person name="Wing R.A."/>
            <person name="Wolfner M.F."/>
            <person name="Wong A."/>
            <person name="Wong G.K."/>
            <person name="Wu C.I."/>
            <person name="Wu G."/>
            <person name="Yamamoto D."/>
            <person name="Yang H.P."/>
            <person name="Yang S.P."/>
            <person name="Yorke J.A."/>
            <person name="Yoshida K."/>
            <person name="Zdobnov E."/>
            <person name="Zhang P."/>
            <person name="Zhang Y."/>
            <person name="Zimin A.V."/>
            <person name="Baldwin J."/>
            <person name="Abdouelleil A."/>
            <person name="Abdulkadir J."/>
            <person name="Abebe A."/>
            <person name="Abera B."/>
            <person name="Abreu J."/>
            <person name="Acer S.C."/>
            <person name="Aftuck L."/>
            <person name="Alexander A."/>
            <person name="An P."/>
            <person name="Anderson E."/>
            <person name="Anderson S."/>
            <person name="Arachi H."/>
            <person name="Azer M."/>
            <person name="Bachantsang P."/>
            <person name="Barry A."/>
            <person name="Bayul T."/>
            <person name="Berlin A."/>
            <person name="Bessette D."/>
            <person name="Bloom T."/>
            <person name="Blye J."/>
            <person name="Boguslavskiy L."/>
            <person name="Bonnet C."/>
            <person name="Boukhgalter B."/>
            <person name="Bourzgui I."/>
            <person name="Brown A."/>
            <person name="Cahill P."/>
            <person name="Channer S."/>
            <person name="Cheshatsang Y."/>
            <person name="Chuda L."/>
            <person name="Citroen M."/>
            <person name="Collymore A."/>
            <person name="Cooke P."/>
            <person name="Costello M."/>
            <person name="D'Aco K."/>
            <person name="Daza R."/>
            <person name="De Haan G."/>
            <person name="DeGray S."/>
            <person name="DeMaso C."/>
            <person name="Dhargay N."/>
            <person name="Dooley K."/>
            <person name="Dooley E."/>
            <person name="Doricent M."/>
            <person name="Dorje P."/>
            <person name="Dorjee K."/>
            <person name="Dupes A."/>
            <person name="Elong R."/>
            <person name="Falk J."/>
            <person name="Farina A."/>
            <person name="Faro S."/>
            <person name="Ferguson D."/>
            <person name="Fisher S."/>
            <person name="Foley C.D."/>
            <person name="Franke A."/>
            <person name="Friedrich D."/>
            <person name="Gadbois L."/>
            <person name="Gearin G."/>
            <person name="Gearin C.R."/>
            <person name="Giannoukos G."/>
            <person name="Goode T."/>
            <person name="Graham J."/>
            <person name="Grandbois E."/>
            <person name="Grewal S."/>
            <person name="Gyaltsen K."/>
            <person name="Hafez N."/>
            <person name="Hagos B."/>
            <person name="Hall J."/>
            <person name="Henson C."/>
            <person name="Hollinger A."/>
            <person name="Honan T."/>
            <person name="Huard M.D."/>
            <person name="Hughes L."/>
            <person name="Hurhula B."/>
            <person name="Husby M.E."/>
            <person name="Kamat A."/>
            <person name="Kanga B."/>
            <person name="Kashin S."/>
            <person name="Khazanovich D."/>
            <person name="Kisner P."/>
            <person name="Lance K."/>
            <person name="Lara M."/>
            <person name="Lee W."/>
            <person name="Lennon N."/>
            <person name="Letendre F."/>
            <person name="LeVine R."/>
            <person name="Lipovsky A."/>
            <person name="Liu X."/>
            <person name="Liu J."/>
            <person name="Liu S."/>
            <person name="Lokyitsang T."/>
            <person name="Lokyitsang Y."/>
            <person name="Lubonja R."/>
            <person name="Lui A."/>
            <person name="MacDonald P."/>
            <person name="Magnisalis V."/>
            <person name="Maru K."/>
            <person name="Matthews C."/>
            <person name="McCusker W."/>
            <person name="McDonough S."/>
            <person name="Mehta T."/>
            <person name="Meldrim J."/>
            <person name="Meneus L."/>
            <person name="Mihai O."/>
            <person name="Mihalev A."/>
            <person name="Mihova T."/>
            <person name="Mittelman R."/>
            <person name="Mlenga V."/>
            <person name="Montmayeur A."/>
            <person name="Mulrain L."/>
            <person name="Navidi A."/>
            <person name="Naylor J."/>
            <person name="Negash T."/>
            <person name="Nguyen T."/>
            <person name="Nguyen N."/>
            <person name="Nicol R."/>
            <person name="Norbu C."/>
            <person name="Norbu N."/>
            <person name="Novod N."/>
            <person name="O'Neill B."/>
            <person name="Osman S."/>
            <person name="Markiewicz E."/>
            <person name="Oyono O.L."/>
            <person name="Patti C."/>
            <person name="Phunkhang P."/>
            <person name="Pierre F."/>
            <person name="Priest M."/>
            <person name="Raghuraman S."/>
            <person name="Rege F."/>
            <person name="Reyes R."/>
            <person name="Rise C."/>
            <person name="Rogov P."/>
            <person name="Ross K."/>
            <person name="Ryan E."/>
            <person name="Settipalli S."/>
            <person name="Shea T."/>
            <person name="Sherpa N."/>
            <person name="Shi L."/>
            <person name="Shih D."/>
            <person name="Sparrow T."/>
            <person name="Spaulding J."/>
            <person name="Stalker J."/>
            <person name="Stange-Thomann N."/>
            <person name="Stavropoulos S."/>
            <person name="Stone C."/>
            <person name="Strader C."/>
            <person name="Tesfaye S."/>
            <person name="Thomson T."/>
            <person name="Thoulutsang Y."/>
            <person name="Thoulutsang D."/>
            <person name="Topham K."/>
            <person name="Topping I."/>
            <person name="Tsamla T."/>
            <person name="Vassiliev H."/>
            <person name="Vo A."/>
            <person name="Wangchuk T."/>
            <person name="Wangdi T."/>
            <person name="Weiand M."/>
            <person name="Wilkinson J."/>
            <person name="Wilson A."/>
            <person name="Yadav S."/>
            <person name="Young G."/>
            <person name="Yu Q."/>
            <person name="Zembek L."/>
            <person name="Zhong D."/>
            <person name="Zimmer A."/>
            <person name="Zwirko Z."/>
            <person name="Jaffe D.B."/>
            <person name="Alvarez P."/>
            <person name="Brockman W."/>
            <person name="Butler J."/>
            <person name="Chin C."/>
            <person name="Gnerre S."/>
            <person name="Grabherr M."/>
            <person name="Kleber M."/>
            <person name="Mauceli E."/>
            <person name="MacCallum I."/>
        </authorList>
    </citation>
    <scope>NUCLEOTIDE SEQUENCE [LARGE SCALE GENOMIC DNA]</scope>
    <source>
        <strain evidence="7">Tucson 15010-1051.87</strain>
    </source>
</reference>
<feature type="active site" evidence="4">
    <location>
        <position position="95"/>
    </location>
</feature>
<dbReference type="CDD" id="cd00340">
    <property type="entry name" value="GSH_Peroxidase"/>
    <property type="match status" value="1"/>
</dbReference>
<keyword evidence="2 5" id="KW-0575">Peroxidase</keyword>
<dbReference type="SUPFAM" id="SSF52833">
    <property type="entry name" value="Thioredoxin-like"/>
    <property type="match status" value="1"/>
</dbReference>